<protein>
    <recommendedName>
        <fullName evidence="4">Carbohydrate ABC transporter substrate-binding protein (CUT1 family)</fullName>
    </recommendedName>
</protein>
<evidence type="ECO:0000313" key="3">
    <source>
        <dbReference type="Proteomes" id="UP000605361"/>
    </source>
</evidence>
<dbReference type="EMBL" id="JADOGI010000033">
    <property type="protein sequence ID" value="MBF8186809.1"/>
    <property type="molecule type" value="Genomic_DNA"/>
</dbReference>
<comment type="caution">
    <text evidence="2">The sequence shown here is derived from an EMBL/GenBank/DDBJ whole genome shotgun (WGS) entry which is preliminary data.</text>
</comment>
<evidence type="ECO:0008006" key="4">
    <source>
        <dbReference type="Google" id="ProtNLM"/>
    </source>
</evidence>
<gene>
    <name evidence="2" type="ORF">ITP53_13865</name>
</gene>
<evidence type="ECO:0000256" key="1">
    <source>
        <dbReference type="SAM" id="SignalP"/>
    </source>
</evidence>
<feature type="chain" id="PRO_5039678154" description="Carbohydrate ABC transporter substrate-binding protein (CUT1 family)" evidence="1">
    <location>
        <begin position="23"/>
        <end position="411"/>
    </location>
</feature>
<organism evidence="2 3">
    <name type="scientific">Nonomuraea cypriaca</name>
    <dbReference type="NCBI Taxonomy" id="1187855"/>
    <lineage>
        <taxon>Bacteria</taxon>
        <taxon>Bacillati</taxon>
        <taxon>Actinomycetota</taxon>
        <taxon>Actinomycetes</taxon>
        <taxon>Streptosporangiales</taxon>
        <taxon>Streptosporangiaceae</taxon>
        <taxon>Nonomuraea</taxon>
    </lineage>
</organism>
<keyword evidence="3" id="KW-1185">Reference proteome</keyword>
<evidence type="ECO:0000313" key="2">
    <source>
        <dbReference type="EMBL" id="MBF8186809.1"/>
    </source>
</evidence>
<name>A0A931AB17_9ACTN</name>
<accession>A0A931AB17</accession>
<feature type="signal peptide" evidence="1">
    <location>
        <begin position="1"/>
        <end position="22"/>
    </location>
</feature>
<dbReference type="Proteomes" id="UP000605361">
    <property type="component" value="Unassembled WGS sequence"/>
</dbReference>
<dbReference type="AlphaFoldDB" id="A0A931AB17"/>
<dbReference type="PROSITE" id="PS51257">
    <property type="entry name" value="PROKAR_LIPOPROTEIN"/>
    <property type="match status" value="1"/>
</dbReference>
<dbReference type="SUPFAM" id="SSF53850">
    <property type="entry name" value="Periplasmic binding protein-like II"/>
    <property type="match status" value="1"/>
</dbReference>
<reference evidence="2" key="1">
    <citation type="submission" date="2020-11" db="EMBL/GenBank/DDBJ databases">
        <title>Whole-genome analyses of Nonomuraea sp. K274.</title>
        <authorList>
            <person name="Veyisoglu A."/>
        </authorList>
    </citation>
    <scope>NUCLEOTIDE SEQUENCE</scope>
    <source>
        <strain evidence="2">K274</strain>
    </source>
</reference>
<sequence>MSLSRRGFLAAIPAAVSAGALAGCAGEPPLRVAVVWSGDELRRFLGVVRGYGPPVSVFSAGDDIGTLLRGPAEQAIPDVAVIPRLGLLRDGNIRTRVQPLPAAGSTPEFWSGLVSPGGGRVLGSWFKIAHKSLVWYREGASFRPPASLEAWRDAPGRLSVGAADGWVLCGWFENVLLARDPLAYDDLFTWGENSPDLWKTDAVLEALTLLAEIWRGGLDSEQGRRALTQEFHDSILNVFHYGTADVVAAPDFAWPVIARYGDTDVARSFRFPALAGRELPLVAGGDVAVAMWVGGQRAVNFVTWLTRPRGGDRTDPLEQWVGEGGFLTTFTSPDSSPVPLRERARELAQATNGRYALSDRMLGNLEGGDGRGLSRVLTELFSAVTVYREDPGSAARAARDKLVAAVGAGAL</sequence>
<dbReference type="InterPro" id="IPR006311">
    <property type="entry name" value="TAT_signal"/>
</dbReference>
<dbReference type="PROSITE" id="PS51318">
    <property type="entry name" value="TAT"/>
    <property type="match status" value="1"/>
</dbReference>
<dbReference type="RefSeq" id="WP_195895777.1">
    <property type="nucleotide sequence ID" value="NZ_JADOGI010000033.1"/>
</dbReference>
<keyword evidence="1" id="KW-0732">Signal</keyword>
<proteinExistence type="predicted"/>